<evidence type="ECO:0000256" key="13">
    <source>
        <dbReference type="SAM" id="Phobius"/>
    </source>
</evidence>
<keyword evidence="3" id="KW-0813">Transport</keyword>
<dbReference type="PANTHER" id="PTHR43394">
    <property type="entry name" value="ATP-DEPENDENT PERMEASE MDL1, MITOCHONDRIAL"/>
    <property type="match status" value="1"/>
</dbReference>
<dbReference type="InterPro" id="IPR039421">
    <property type="entry name" value="Type_1_exporter"/>
</dbReference>
<comment type="caution">
    <text evidence="16">The sequence shown here is derived from an EMBL/GenBank/DDBJ whole genome shotgun (WGS) entry which is preliminary data.</text>
</comment>
<dbReference type="InterPro" id="IPR036640">
    <property type="entry name" value="ABC1_TM_sf"/>
</dbReference>
<evidence type="ECO:0000256" key="11">
    <source>
        <dbReference type="ARBA" id="ARBA00023180"/>
    </source>
</evidence>
<name>A0A9W7L2V8_9STRA</name>
<protein>
    <submittedName>
        <fullName evidence="16">Uncharacterized protein</fullName>
    </submittedName>
</protein>
<reference evidence="17" key="1">
    <citation type="journal article" date="2023" name="Commun. Biol.">
        <title>Genome analysis of Parmales, the sister group of diatoms, reveals the evolutionary specialization of diatoms from phago-mixotrophs to photoautotrophs.</title>
        <authorList>
            <person name="Ban H."/>
            <person name="Sato S."/>
            <person name="Yoshikawa S."/>
            <person name="Yamada K."/>
            <person name="Nakamura Y."/>
            <person name="Ichinomiya M."/>
            <person name="Sato N."/>
            <person name="Blanc-Mathieu R."/>
            <person name="Endo H."/>
            <person name="Kuwata A."/>
            <person name="Ogata H."/>
        </authorList>
    </citation>
    <scope>NUCLEOTIDE SEQUENCE [LARGE SCALE GENOMIC DNA]</scope>
</reference>
<keyword evidence="5" id="KW-0677">Repeat</keyword>
<gene>
    <name evidence="16" type="ORF">TrCOL_g13204</name>
</gene>
<comment type="similarity">
    <text evidence="2">Belongs to the ABC transporter superfamily. ABCB family. Multidrug resistance exporter (TC 3.A.1.201) subfamily.</text>
</comment>
<evidence type="ECO:0000256" key="8">
    <source>
        <dbReference type="ARBA" id="ARBA00022967"/>
    </source>
</evidence>
<dbReference type="PROSITE" id="PS50893">
    <property type="entry name" value="ABC_TRANSPORTER_2"/>
    <property type="match status" value="2"/>
</dbReference>
<feature type="transmembrane region" description="Helical" evidence="13">
    <location>
        <begin position="1206"/>
        <end position="1228"/>
    </location>
</feature>
<organism evidence="16 17">
    <name type="scientific">Triparma columacea</name>
    <dbReference type="NCBI Taxonomy" id="722753"/>
    <lineage>
        <taxon>Eukaryota</taxon>
        <taxon>Sar</taxon>
        <taxon>Stramenopiles</taxon>
        <taxon>Ochrophyta</taxon>
        <taxon>Bolidophyceae</taxon>
        <taxon>Parmales</taxon>
        <taxon>Triparmaceae</taxon>
        <taxon>Triparma</taxon>
    </lineage>
</organism>
<dbReference type="Pfam" id="PF00664">
    <property type="entry name" value="ABC_membrane"/>
    <property type="match status" value="2"/>
</dbReference>
<proteinExistence type="inferred from homology"/>
<dbReference type="GO" id="GO:0090374">
    <property type="term" value="P:oligopeptide export from mitochondrion"/>
    <property type="evidence" value="ECO:0007669"/>
    <property type="project" value="TreeGrafter"/>
</dbReference>
<dbReference type="Pfam" id="PF00005">
    <property type="entry name" value="ABC_tran"/>
    <property type="match status" value="2"/>
</dbReference>
<dbReference type="Proteomes" id="UP001165065">
    <property type="component" value="Unassembled WGS sequence"/>
</dbReference>
<evidence type="ECO:0000313" key="17">
    <source>
        <dbReference type="Proteomes" id="UP001165065"/>
    </source>
</evidence>
<evidence type="ECO:0000256" key="3">
    <source>
        <dbReference type="ARBA" id="ARBA00022448"/>
    </source>
</evidence>
<feature type="compositionally biased region" description="Acidic residues" evidence="12">
    <location>
        <begin position="919"/>
        <end position="931"/>
    </location>
</feature>
<dbReference type="InterPro" id="IPR011527">
    <property type="entry name" value="ABC1_TM_dom"/>
</dbReference>
<evidence type="ECO:0000256" key="7">
    <source>
        <dbReference type="ARBA" id="ARBA00022840"/>
    </source>
</evidence>
<keyword evidence="17" id="KW-1185">Reference proteome</keyword>
<sequence>MSFFNLYRFASSGQMAVTAVGVIAAIVNGLIYPALAYIFASAFDSIAAGGANSASDVNTTVYSFIVAGAIGLVAGGVQTLCFEASADKLTHNLRSAWLSALLAQDMEYFDKTKVGDLPSLIQETCSSYRRAVGLKMGQGIQFSTMAIGGIGVAFYFTWQVTLVSLACIPMLAASGFWLVKVNQTAKKASVEDYSKAGNVAYVTLTNLKTILSLDAAGHFVGEYEEKTEKAKKVGVKRGFNAGLANGCLFGSFIAMYLVLTLYGAYLIYEEMRTGSSCSPANTNVSEYASPCKISAQKVFSALLGVAFAGQGAGQIGTWLEALGNATEAIKPAIDVIDKEKGIDVNLRTSVVAKVKKGFEIDTSSSDEGGKGVVQVPTIEFVNVTFSYPSRPSVKVLDNFSLAIEPGKTVAFVGPSGCGKSTIVQLLARFYDPDAGVILFDGVNIKKMNVSELRKAVSLISQEPVLFNTTITENIANGACGIGVSEDEIINAARLANAHDFISAFPAQYNTNCGEGGGAQLSGGQKQRICIARALVKDPKILVCDEATSALDAESERQVQGAIDSVLEASRATTFVIAHRLSTIRNADVIVAVNEGRVVESGTHEELLANGGLYEELYTQQHKHLERDSTPNTSSSNLQLLANPVVGTNIVKGKAYEIEFRNVSFEYPSRPGMTVLSDFNLGIEKGRTVALVGGSGCGKSTCISLLSRFYDPLNGSVRIQNADISTVNLSELRSKVAMVGQEPRLFDYTIKENILLGNPTATMEEVVAACEASNARGFIEKLPLKYDTACSETTQLSGGQKQRIAIARALISKPDILLLDEPTSALDSTSEAVVQEALSKIISDGQMTVVVVSHRLSTIRDADEIAVLKDGKLCEYGEHDELVARGGAYAKLINLINVEEREVNEAEGNVINEKEKGVDDDGEGEDQGEGDEMTGKEFRAQARSFMRQKDGKWLVLTLLGACLSGLVFPFWGWLFALMIELLFRVVYSCTPATLNVPNSGFPAGIGAVYPSCSAYFDAEATDMENFSYRIAGYWAGLIGACFVGYTSLLWGGGKVAENISKRVRDKAFRKLCSLEPAYHDVHPVGKTTSQLASDATLVKDFSLTPVTTLLLSLASVLTGVIISFVFMWPLTLISIATLPIMAYATEIEMKMTLGLDEKEDTSSSGGNVLAEVFTNIRTVYALELQEQLHGSYLRDTRVRGKCKKSMITGLTAGSSMFIQQMVNALDFWAGGELLRRYPGSFGFSDFLVALFALMFALFGLGAAMQGVGDKDKAKRACVRLFRLMELQTKIDGMEVKKEGEWVKVKGKGAEEKA</sequence>
<dbReference type="PROSITE" id="PS50929">
    <property type="entry name" value="ABC_TM1F"/>
    <property type="match status" value="2"/>
</dbReference>
<dbReference type="GO" id="GO:0015421">
    <property type="term" value="F:ABC-type oligopeptide transporter activity"/>
    <property type="evidence" value="ECO:0007669"/>
    <property type="project" value="TreeGrafter"/>
</dbReference>
<accession>A0A9W7L2V8</accession>
<feature type="transmembrane region" description="Helical" evidence="13">
    <location>
        <begin position="162"/>
        <end position="179"/>
    </location>
</feature>
<feature type="transmembrane region" description="Helical" evidence="13">
    <location>
        <begin position="952"/>
        <end position="973"/>
    </location>
</feature>
<dbReference type="PROSITE" id="PS00211">
    <property type="entry name" value="ABC_TRANSPORTER_1"/>
    <property type="match status" value="2"/>
</dbReference>
<dbReference type="EMBL" id="BRYA01000578">
    <property type="protein sequence ID" value="GMI23965.1"/>
    <property type="molecule type" value="Genomic_DNA"/>
</dbReference>
<dbReference type="OrthoDB" id="6500128at2759"/>
<comment type="subcellular location">
    <subcellularLocation>
        <location evidence="1">Membrane</location>
        <topology evidence="1">Multi-pass membrane protein</topology>
    </subcellularLocation>
</comment>
<evidence type="ECO:0000259" key="14">
    <source>
        <dbReference type="PROSITE" id="PS50893"/>
    </source>
</evidence>
<feature type="transmembrane region" description="Helical" evidence="13">
    <location>
        <begin position="139"/>
        <end position="156"/>
    </location>
</feature>
<feature type="transmembrane region" description="Helical" evidence="13">
    <location>
        <begin position="1108"/>
        <end position="1141"/>
    </location>
</feature>
<dbReference type="FunFam" id="3.40.50.300:FF:000479">
    <property type="entry name" value="Multidrug resistance protein 1A"/>
    <property type="match status" value="1"/>
</dbReference>
<dbReference type="InterPro" id="IPR003593">
    <property type="entry name" value="AAA+_ATPase"/>
</dbReference>
<feature type="domain" description="ABC transmembrane type-1" evidence="15">
    <location>
        <begin position="954"/>
        <end position="1268"/>
    </location>
</feature>
<dbReference type="SUPFAM" id="SSF52540">
    <property type="entry name" value="P-loop containing nucleoside triphosphate hydrolases"/>
    <property type="match status" value="2"/>
</dbReference>
<evidence type="ECO:0000256" key="9">
    <source>
        <dbReference type="ARBA" id="ARBA00022989"/>
    </source>
</evidence>
<dbReference type="CDD" id="cd18578">
    <property type="entry name" value="ABC_6TM_Pgp_ABCB1_D2_like"/>
    <property type="match status" value="1"/>
</dbReference>
<dbReference type="GO" id="GO:0005524">
    <property type="term" value="F:ATP binding"/>
    <property type="evidence" value="ECO:0007669"/>
    <property type="project" value="UniProtKB-KW"/>
</dbReference>
<evidence type="ECO:0000259" key="15">
    <source>
        <dbReference type="PROSITE" id="PS50929"/>
    </source>
</evidence>
<feature type="transmembrane region" description="Helical" evidence="13">
    <location>
        <begin position="1240"/>
        <end position="1263"/>
    </location>
</feature>
<dbReference type="FunFam" id="3.40.50.300:FF:000251">
    <property type="entry name" value="ABC transporter B family member 19"/>
    <property type="match status" value="1"/>
</dbReference>
<feature type="transmembrane region" description="Helical" evidence="13">
    <location>
        <begin position="246"/>
        <end position="268"/>
    </location>
</feature>
<dbReference type="Gene3D" id="3.40.50.300">
    <property type="entry name" value="P-loop containing nucleotide triphosphate hydrolases"/>
    <property type="match status" value="2"/>
</dbReference>
<dbReference type="InterPro" id="IPR027417">
    <property type="entry name" value="P-loop_NTPase"/>
</dbReference>
<keyword evidence="11" id="KW-0325">Glycoprotein</keyword>
<dbReference type="InterPro" id="IPR017871">
    <property type="entry name" value="ABC_transporter-like_CS"/>
</dbReference>
<dbReference type="PANTHER" id="PTHR43394:SF27">
    <property type="entry name" value="ATP-DEPENDENT TRANSLOCASE ABCB1-LIKE"/>
    <property type="match status" value="1"/>
</dbReference>
<feature type="domain" description="ABC transporter" evidence="14">
    <location>
        <begin position="378"/>
        <end position="619"/>
    </location>
</feature>
<keyword evidence="7" id="KW-0067">ATP-binding</keyword>
<evidence type="ECO:0000256" key="12">
    <source>
        <dbReference type="SAM" id="MobiDB-lite"/>
    </source>
</evidence>
<dbReference type="CDD" id="cd18577">
    <property type="entry name" value="ABC_6TM_Pgp_ABCB1_D1_like"/>
    <property type="match status" value="1"/>
</dbReference>
<evidence type="ECO:0000256" key="10">
    <source>
        <dbReference type="ARBA" id="ARBA00023136"/>
    </source>
</evidence>
<keyword evidence="6" id="KW-0547">Nucleotide-binding</keyword>
<dbReference type="GO" id="GO:0005743">
    <property type="term" value="C:mitochondrial inner membrane"/>
    <property type="evidence" value="ECO:0007669"/>
    <property type="project" value="TreeGrafter"/>
</dbReference>
<keyword evidence="10 13" id="KW-0472">Membrane</keyword>
<feature type="region of interest" description="Disordered" evidence="12">
    <location>
        <begin position="911"/>
        <end position="933"/>
    </location>
</feature>
<dbReference type="GO" id="GO:0016887">
    <property type="term" value="F:ATP hydrolysis activity"/>
    <property type="evidence" value="ECO:0007669"/>
    <property type="project" value="InterPro"/>
</dbReference>
<dbReference type="SMART" id="SM00382">
    <property type="entry name" value="AAA"/>
    <property type="match status" value="2"/>
</dbReference>
<feature type="transmembrane region" description="Helical" evidence="13">
    <location>
        <begin position="60"/>
        <end position="82"/>
    </location>
</feature>
<keyword evidence="4 13" id="KW-0812">Transmembrane</keyword>
<feature type="transmembrane region" description="Helical" evidence="13">
    <location>
        <begin position="16"/>
        <end position="40"/>
    </location>
</feature>
<evidence type="ECO:0000256" key="5">
    <source>
        <dbReference type="ARBA" id="ARBA00022737"/>
    </source>
</evidence>
<feature type="transmembrane region" description="Helical" evidence="13">
    <location>
        <begin position="1030"/>
        <end position="1049"/>
    </location>
</feature>
<dbReference type="CDD" id="cd03249">
    <property type="entry name" value="ABC_MTABC3_MDL1_MDL2"/>
    <property type="match status" value="2"/>
</dbReference>
<feature type="domain" description="ABC transporter" evidence="14">
    <location>
        <begin position="657"/>
        <end position="894"/>
    </location>
</feature>
<keyword evidence="9 13" id="KW-1133">Transmembrane helix</keyword>
<evidence type="ECO:0000256" key="6">
    <source>
        <dbReference type="ARBA" id="ARBA00022741"/>
    </source>
</evidence>
<feature type="domain" description="ABC transmembrane type-1" evidence="15">
    <location>
        <begin position="19"/>
        <end position="324"/>
    </location>
</feature>
<evidence type="ECO:0000313" key="16">
    <source>
        <dbReference type="EMBL" id="GMI23965.1"/>
    </source>
</evidence>
<dbReference type="SUPFAM" id="SSF90123">
    <property type="entry name" value="ABC transporter transmembrane region"/>
    <property type="match status" value="2"/>
</dbReference>
<keyword evidence="8" id="KW-1278">Translocase</keyword>
<dbReference type="InterPro" id="IPR003439">
    <property type="entry name" value="ABC_transporter-like_ATP-bd"/>
</dbReference>
<evidence type="ECO:0000256" key="2">
    <source>
        <dbReference type="ARBA" id="ARBA00007577"/>
    </source>
</evidence>
<evidence type="ECO:0000256" key="1">
    <source>
        <dbReference type="ARBA" id="ARBA00004141"/>
    </source>
</evidence>
<dbReference type="Gene3D" id="1.20.1560.10">
    <property type="entry name" value="ABC transporter type 1, transmembrane domain"/>
    <property type="match status" value="2"/>
</dbReference>
<evidence type="ECO:0000256" key="4">
    <source>
        <dbReference type="ARBA" id="ARBA00022692"/>
    </source>
</evidence>